<evidence type="ECO:0000313" key="2">
    <source>
        <dbReference type="Proteomes" id="UP000230007"/>
    </source>
</evidence>
<evidence type="ECO:0000313" key="1">
    <source>
        <dbReference type="EMBL" id="PIP46082.1"/>
    </source>
</evidence>
<proteinExistence type="predicted"/>
<dbReference type="EMBL" id="PCSK01000032">
    <property type="protein sequence ID" value="PIP46082.1"/>
    <property type="molecule type" value="Genomic_DNA"/>
</dbReference>
<sequence length="83" mass="9713">MEDLKWREKERSEIVSRISTLRDDQVGALIGLVGPKFANKDIEDIVKEFRAEGNQSINLDVFLTEATSKEDLLWWVSYFEKHK</sequence>
<organism evidence="1 2">
    <name type="scientific">Candidatus Colwellbacteria bacterium CG23_combo_of_CG06-09_8_20_14_all_42_19</name>
    <dbReference type="NCBI Taxonomy" id="1974541"/>
    <lineage>
        <taxon>Bacteria</taxon>
        <taxon>Candidatus Colwelliibacteriota</taxon>
    </lineage>
</organism>
<reference evidence="1 2" key="1">
    <citation type="submission" date="2017-09" db="EMBL/GenBank/DDBJ databases">
        <title>Depth-based differentiation of microbial function through sediment-hosted aquifers and enrichment of novel symbionts in the deep terrestrial subsurface.</title>
        <authorList>
            <person name="Probst A.J."/>
            <person name="Ladd B."/>
            <person name="Jarett J.K."/>
            <person name="Geller-Mcgrath D.E."/>
            <person name="Sieber C.M."/>
            <person name="Emerson J.B."/>
            <person name="Anantharaman K."/>
            <person name="Thomas B.C."/>
            <person name="Malmstrom R."/>
            <person name="Stieglmeier M."/>
            <person name="Klingl A."/>
            <person name="Woyke T."/>
            <person name="Ryan C.M."/>
            <person name="Banfield J.F."/>
        </authorList>
    </citation>
    <scope>NUCLEOTIDE SEQUENCE [LARGE SCALE GENOMIC DNA]</scope>
    <source>
        <strain evidence="1">CG23_combo_of_CG06-09_8_20_14_all_42_19</strain>
    </source>
</reference>
<name>A0A2H0AKZ5_9BACT</name>
<comment type="caution">
    <text evidence="1">The sequence shown here is derived from an EMBL/GenBank/DDBJ whole genome shotgun (WGS) entry which is preliminary data.</text>
</comment>
<gene>
    <name evidence="1" type="ORF">COX15_01590</name>
</gene>
<accession>A0A2H0AKZ5</accession>
<dbReference type="AlphaFoldDB" id="A0A2H0AKZ5"/>
<dbReference type="Proteomes" id="UP000230007">
    <property type="component" value="Unassembled WGS sequence"/>
</dbReference>
<protein>
    <submittedName>
        <fullName evidence="1">Uncharacterized protein</fullName>
    </submittedName>
</protein>